<dbReference type="PROSITE" id="PS50011">
    <property type="entry name" value="PROTEIN_KINASE_DOM"/>
    <property type="match status" value="1"/>
</dbReference>
<keyword evidence="9" id="KW-0067">ATP-binding</keyword>
<dbReference type="PROSITE" id="PS00109">
    <property type="entry name" value="PROTEIN_KINASE_TYR"/>
    <property type="match status" value="1"/>
</dbReference>
<evidence type="ECO:0000256" key="4">
    <source>
        <dbReference type="ARBA" id="ARBA00022679"/>
    </source>
</evidence>
<dbReference type="SMART" id="SM00469">
    <property type="entry name" value="WIF"/>
    <property type="match status" value="1"/>
</dbReference>
<keyword evidence="12" id="KW-0829">Tyrosine-protein kinase</keyword>
<evidence type="ECO:0000256" key="8">
    <source>
        <dbReference type="ARBA" id="ARBA00022777"/>
    </source>
</evidence>
<feature type="transmembrane region" description="Helical" evidence="16">
    <location>
        <begin position="191"/>
        <end position="214"/>
    </location>
</feature>
<evidence type="ECO:0000256" key="15">
    <source>
        <dbReference type="SAM" id="MobiDB-lite"/>
    </source>
</evidence>
<keyword evidence="5 16" id="KW-0812">Transmembrane</keyword>
<dbReference type="Pfam" id="PF07714">
    <property type="entry name" value="PK_Tyr_Ser-Thr"/>
    <property type="match status" value="1"/>
</dbReference>
<keyword evidence="6 17" id="KW-0732">Signal</keyword>
<dbReference type="InterPro" id="IPR003306">
    <property type="entry name" value="WIF"/>
</dbReference>
<keyword evidence="13" id="KW-0675">Receptor</keyword>
<dbReference type="InterPro" id="IPR000719">
    <property type="entry name" value="Prot_kinase_dom"/>
</dbReference>
<gene>
    <name evidence="20" type="ORF">CLODIP_2_CD07833</name>
</gene>
<dbReference type="EMBL" id="CADEPI010000002">
    <property type="protein sequence ID" value="CAB3359674.1"/>
    <property type="molecule type" value="Genomic_DNA"/>
</dbReference>
<feature type="compositionally biased region" description="Low complexity" evidence="15">
    <location>
        <begin position="273"/>
        <end position="289"/>
    </location>
</feature>
<evidence type="ECO:0000256" key="13">
    <source>
        <dbReference type="ARBA" id="ARBA00023170"/>
    </source>
</evidence>
<feature type="domain" description="Protein kinase" evidence="18">
    <location>
        <begin position="344"/>
        <end position="614"/>
    </location>
</feature>
<dbReference type="PROSITE" id="PS51257">
    <property type="entry name" value="PROKAR_LIPOPROTEIN"/>
    <property type="match status" value="1"/>
</dbReference>
<dbReference type="SUPFAM" id="SSF56112">
    <property type="entry name" value="Protein kinase-like (PK-like)"/>
    <property type="match status" value="1"/>
</dbReference>
<evidence type="ECO:0000259" key="19">
    <source>
        <dbReference type="PROSITE" id="PS50814"/>
    </source>
</evidence>
<evidence type="ECO:0000313" key="21">
    <source>
        <dbReference type="Proteomes" id="UP000494165"/>
    </source>
</evidence>
<keyword evidence="14" id="KW-0325">Glycoprotein</keyword>
<keyword evidence="7" id="KW-0547">Nucleotide-binding</keyword>
<keyword evidence="8" id="KW-0418">Kinase</keyword>
<feature type="region of interest" description="Disordered" evidence="15">
    <location>
        <begin position="273"/>
        <end position="302"/>
    </location>
</feature>
<accession>A0A8S1C0L7</accession>
<dbReference type="Gene3D" id="1.10.510.10">
    <property type="entry name" value="Transferase(Phosphotransferase) domain 1"/>
    <property type="match status" value="1"/>
</dbReference>
<dbReference type="GO" id="GO:0004714">
    <property type="term" value="F:transmembrane receptor protein tyrosine kinase activity"/>
    <property type="evidence" value="ECO:0007669"/>
    <property type="project" value="UniProtKB-EC"/>
</dbReference>
<evidence type="ECO:0000256" key="11">
    <source>
        <dbReference type="ARBA" id="ARBA00023136"/>
    </source>
</evidence>
<dbReference type="InterPro" id="IPR050122">
    <property type="entry name" value="RTK"/>
</dbReference>
<comment type="subcellular location">
    <subcellularLocation>
        <location evidence="1">Cell membrane</location>
        <topology evidence="1">Single-pass membrane protein</topology>
    </subcellularLocation>
</comment>
<feature type="signal peptide" evidence="17">
    <location>
        <begin position="1"/>
        <end position="19"/>
    </location>
</feature>
<protein>
    <recommendedName>
        <fullName evidence="2">receptor protein-tyrosine kinase</fullName>
        <ecNumber evidence="2">2.7.10.1</ecNumber>
    </recommendedName>
</protein>
<keyword evidence="21" id="KW-1185">Reference proteome</keyword>
<dbReference type="GO" id="GO:0010976">
    <property type="term" value="P:positive regulation of neuron projection development"/>
    <property type="evidence" value="ECO:0007669"/>
    <property type="project" value="TreeGrafter"/>
</dbReference>
<dbReference type="GO" id="GO:0043235">
    <property type="term" value="C:receptor complex"/>
    <property type="evidence" value="ECO:0007669"/>
    <property type="project" value="TreeGrafter"/>
</dbReference>
<evidence type="ECO:0000256" key="16">
    <source>
        <dbReference type="SAM" id="Phobius"/>
    </source>
</evidence>
<feature type="chain" id="PRO_5035946969" description="receptor protein-tyrosine kinase" evidence="17">
    <location>
        <begin position="20"/>
        <end position="621"/>
    </location>
</feature>
<evidence type="ECO:0000259" key="18">
    <source>
        <dbReference type="PROSITE" id="PS50011"/>
    </source>
</evidence>
<evidence type="ECO:0000256" key="6">
    <source>
        <dbReference type="ARBA" id="ARBA00022729"/>
    </source>
</evidence>
<dbReference type="PANTHER" id="PTHR24416">
    <property type="entry name" value="TYROSINE-PROTEIN KINASE RECEPTOR"/>
    <property type="match status" value="1"/>
</dbReference>
<evidence type="ECO:0000256" key="17">
    <source>
        <dbReference type="SAM" id="SignalP"/>
    </source>
</evidence>
<feature type="domain" description="WIF" evidence="19">
    <location>
        <begin position="23"/>
        <end position="153"/>
    </location>
</feature>
<evidence type="ECO:0000256" key="10">
    <source>
        <dbReference type="ARBA" id="ARBA00022989"/>
    </source>
</evidence>
<evidence type="ECO:0000313" key="20">
    <source>
        <dbReference type="EMBL" id="CAB3359674.1"/>
    </source>
</evidence>
<dbReference type="Pfam" id="PF02019">
    <property type="entry name" value="WIF"/>
    <property type="match status" value="1"/>
</dbReference>
<dbReference type="PANTHER" id="PTHR24416:SF349">
    <property type="entry name" value="TYROSINE-PROTEIN KINASE RYK"/>
    <property type="match status" value="1"/>
</dbReference>
<dbReference type="GO" id="GO:0007169">
    <property type="term" value="P:cell surface receptor protein tyrosine kinase signaling pathway"/>
    <property type="evidence" value="ECO:0007669"/>
    <property type="project" value="TreeGrafter"/>
</dbReference>
<dbReference type="InterPro" id="IPR008266">
    <property type="entry name" value="Tyr_kinase_AS"/>
</dbReference>
<organism evidence="20 21">
    <name type="scientific">Cloeon dipterum</name>
    <dbReference type="NCBI Taxonomy" id="197152"/>
    <lineage>
        <taxon>Eukaryota</taxon>
        <taxon>Metazoa</taxon>
        <taxon>Ecdysozoa</taxon>
        <taxon>Arthropoda</taxon>
        <taxon>Hexapoda</taxon>
        <taxon>Insecta</taxon>
        <taxon>Pterygota</taxon>
        <taxon>Palaeoptera</taxon>
        <taxon>Ephemeroptera</taxon>
        <taxon>Pisciforma</taxon>
        <taxon>Baetidae</taxon>
        <taxon>Cloeon</taxon>
    </lineage>
</organism>
<proteinExistence type="predicted"/>
<comment type="caution">
    <text evidence="20">The sequence shown here is derived from an EMBL/GenBank/DDBJ whole genome shotgun (WGS) entry which is preliminary data.</text>
</comment>
<dbReference type="FunFam" id="3.30.200.20:FF:000502">
    <property type="entry name" value="Tyrosine-protein kinase Drl"/>
    <property type="match status" value="1"/>
</dbReference>
<dbReference type="GO" id="GO:0005886">
    <property type="term" value="C:plasma membrane"/>
    <property type="evidence" value="ECO:0007669"/>
    <property type="project" value="UniProtKB-SubCell"/>
</dbReference>
<keyword evidence="10 16" id="KW-1133">Transmembrane helix</keyword>
<evidence type="ECO:0000256" key="12">
    <source>
        <dbReference type="ARBA" id="ARBA00023137"/>
    </source>
</evidence>
<dbReference type="GO" id="GO:0005524">
    <property type="term" value="F:ATP binding"/>
    <property type="evidence" value="ECO:0007669"/>
    <property type="project" value="UniProtKB-KW"/>
</dbReference>
<dbReference type="InterPro" id="IPR001245">
    <property type="entry name" value="Ser-Thr/Tyr_kinase_cat_dom"/>
</dbReference>
<dbReference type="EC" id="2.7.10.1" evidence="2"/>
<dbReference type="Gene3D" id="2.60.40.2170">
    <property type="entry name" value="Wnt, WIF domain"/>
    <property type="match status" value="1"/>
</dbReference>
<keyword evidence="4" id="KW-0808">Transferase</keyword>
<keyword evidence="3" id="KW-0597">Phosphoprotein</keyword>
<dbReference type="FunFam" id="1.10.510.10:FF:000165">
    <property type="entry name" value="Tyrosine-protein kinase RYK"/>
    <property type="match status" value="1"/>
</dbReference>
<evidence type="ECO:0000256" key="7">
    <source>
        <dbReference type="ARBA" id="ARBA00022741"/>
    </source>
</evidence>
<evidence type="ECO:0000256" key="14">
    <source>
        <dbReference type="ARBA" id="ARBA00023180"/>
    </source>
</evidence>
<dbReference type="PROSITE" id="PS50814">
    <property type="entry name" value="WIF"/>
    <property type="match status" value="1"/>
</dbReference>
<dbReference type="InterPro" id="IPR038677">
    <property type="entry name" value="WIF_sf"/>
</dbReference>
<evidence type="ECO:0000256" key="3">
    <source>
        <dbReference type="ARBA" id="ARBA00022553"/>
    </source>
</evidence>
<dbReference type="AlphaFoldDB" id="A0A8S1C0L7"/>
<dbReference type="Proteomes" id="UP000494165">
    <property type="component" value="Unassembled WGS sequence"/>
</dbReference>
<name>A0A8S1C0L7_9INSE</name>
<sequence length="621" mass="69576">MWKHVIAVLTATSLLGCHGSLNLFIGKKESVRLLGLSSELYYIRDGVINQYALKFNVPVPANFTKIYFTWRSSSPKKMPYSLSMDVVSNQNALKQPYANISLVGFVPMEQQVFEVVLPCTGNLDAEVDVNISINVTSEKKTVTAITLMRKKFCLQRKSTLPESNDLSQFSSGHVSVDTSPEASGPENNIPFIAAAACAFFLLVFVTPLLTIVCARNRNKSRRQDVIHDSRMITNSQLTGPLLHPKAYTLSAPVVPTPSPNNFHHGVPIIAPAGSSSAKSGASSYASYSSRRQPSRHHESAHSVLGGTASAASVCQVPSVVTSRDDRTHDITERINELTIQRCRVRLKSVVQEGTFGRVYLGSYAEALTMKEEDVLVKTVVDQASQVQINLLLQEGTYLYALTHQNLLAVRGVSLDENIPLLIYPYKGHINLKRFLLNCRHYNSDGGMSHMITTQKFVDMGLQVNAAMRYLHRKQIIHKDIAARNCMIDGNFRIQIADNALARDLFPMDYHCLGDNDNRPIKWMAIENLNRHEFTTKSDMWAFGVLLWEIVTLAQAPYSDIDPFEMAEYLEKGYRLAHPLNCPNKLFDAMAFCWLIDPQERPSATQMEHCLQELYNQLTLFV</sequence>
<keyword evidence="11 16" id="KW-0472">Membrane</keyword>
<dbReference type="GO" id="GO:0007409">
    <property type="term" value="P:axonogenesis"/>
    <property type="evidence" value="ECO:0007669"/>
    <property type="project" value="TreeGrafter"/>
</dbReference>
<dbReference type="OrthoDB" id="535945at2759"/>
<evidence type="ECO:0000256" key="1">
    <source>
        <dbReference type="ARBA" id="ARBA00004162"/>
    </source>
</evidence>
<dbReference type="PRINTS" id="PR00109">
    <property type="entry name" value="TYRKINASE"/>
</dbReference>
<evidence type="ECO:0000256" key="5">
    <source>
        <dbReference type="ARBA" id="ARBA00022692"/>
    </source>
</evidence>
<reference evidence="20 21" key="1">
    <citation type="submission" date="2020-04" db="EMBL/GenBank/DDBJ databases">
        <authorList>
            <person name="Alioto T."/>
            <person name="Alioto T."/>
            <person name="Gomez Garrido J."/>
        </authorList>
    </citation>
    <scope>NUCLEOTIDE SEQUENCE [LARGE SCALE GENOMIC DNA]</scope>
</reference>
<dbReference type="GO" id="GO:0051897">
    <property type="term" value="P:positive regulation of phosphatidylinositol 3-kinase/protein kinase B signal transduction"/>
    <property type="evidence" value="ECO:0007669"/>
    <property type="project" value="TreeGrafter"/>
</dbReference>
<evidence type="ECO:0000256" key="2">
    <source>
        <dbReference type="ARBA" id="ARBA00011902"/>
    </source>
</evidence>
<dbReference type="InterPro" id="IPR011009">
    <property type="entry name" value="Kinase-like_dom_sf"/>
</dbReference>
<evidence type="ECO:0000256" key="9">
    <source>
        <dbReference type="ARBA" id="ARBA00022840"/>
    </source>
</evidence>
<dbReference type="Gene3D" id="3.30.200.20">
    <property type="entry name" value="Phosphorylase Kinase, domain 1"/>
    <property type="match status" value="1"/>
</dbReference>